<dbReference type="SUPFAM" id="SSF54197">
    <property type="entry name" value="HIT-like"/>
    <property type="match status" value="2"/>
</dbReference>
<evidence type="ECO:0000256" key="2">
    <source>
        <dbReference type="ARBA" id="ARBA00022679"/>
    </source>
</evidence>
<dbReference type="Pfam" id="PF02744">
    <property type="entry name" value="GalP_UDP_tr_C"/>
    <property type="match status" value="1"/>
</dbReference>
<dbReference type="InterPro" id="IPR053177">
    <property type="entry name" value="ADP-glucose_phosphorylase"/>
</dbReference>
<keyword evidence="6" id="KW-0119">Carbohydrate metabolism</keyword>
<dbReference type="Gene3D" id="3.30.428.10">
    <property type="entry name" value="HIT-like"/>
    <property type="match status" value="2"/>
</dbReference>
<dbReference type="KEGG" id="thyd:TTHT_0192"/>
<evidence type="ECO:0000256" key="1">
    <source>
        <dbReference type="ARBA" id="ARBA00010951"/>
    </source>
</evidence>
<dbReference type="Proteomes" id="UP000595564">
    <property type="component" value="Chromosome"/>
</dbReference>
<dbReference type="UniPathway" id="UPA00214"/>
<evidence type="ECO:0000259" key="10">
    <source>
        <dbReference type="Pfam" id="PF01087"/>
    </source>
</evidence>
<feature type="binding site" evidence="9">
    <location>
        <position position="162"/>
    </location>
    <ligand>
        <name>Zn(2+)</name>
        <dbReference type="ChEBI" id="CHEBI:29105"/>
    </ligand>
</feature>
<dbReference type="RefSeq" id="WP_201328154.1">
    <property type="nucleotide sequence ID" value="NZ_AP017470.1"/>
</dbReference>
<feature type="binding site" evidence="9">
    <location>
        <position position="46"/>
    </location>
    <ligand>
        <name>Zn(2+)</name>
        <dbReference type="ChEBI" id="CHEBI:29105"/>
    </ligand>
</feature>
<evidence type="ECO:0000256" key="6">
    <source>
        <dbReference type="ARBA" id="ARBA00023277"/>
    </source>
</evidence>
<evidence type="ECO:0000256" key="5">
    <source>
        <dbReference type="ARBA" id="ARBA00022833"/>
    </source>
</evidence>
<dbReference type="PIRSF" id="PIRSF000808">
    <property type="entry name" value="GalT"/>
    <property type="match status" value="1"/>
</dbReference>
<evidence type="ECO:0000256" key="8">
    <source>
        <dbReference type="PIRSR" id="PIRSR000808-1"/>
    </source>
</evidence>
<dbReference type="AlphaFoldDB" id="A0A7R6PMG5"/>
<gene>
    <name evidence="12" type="primary">galT</name>
    <name evidence="12" type="ORF">TTHT_0192</name>
</gene>
<dbReference type="PANTHER" id="PTHR42763">
    <property type="entry name" value="ADP-GLUCOSE PHOSPHORYLASE"/>
    <property type="match status" value="1"/>
</dbReference>
<dbReference type="EMBL" id="AP017470">
    <property type="protein sequence ID" value="BBB31821.1"/>
    <property type="molecule type" value="Genomic_DNA"/>
</dbReference>
<dbReference type="EC" id="2.7.7.12" evidence="7"/>
<dbReference type="GO" id="GO:0008108">
    <property type="term" value="F:UDP-glucose:hexose-1-phosphate uridylyltransferase activity"/>
    <property type="evidence" value="ECO:0007669"/>
    <property type="project" value="UniProtKB-UniRule"/>
</dbReference>
<accession>A0A7R6PMG5</accession>
<keyword evidence="4 9" id="KW-0479">Metal-binding</keyword>
<proteinExistence type="inferred from homology"/>
<feature type="binding site" evidence="9">
    <location>
        <position position="111"/>
    </location>
    <ligand>
        <name>Zn(2+)</name>
        <dbReference type="ChEBI" id="CHEBI:29105"/>
    </ligand>
</feature>
<evidence type="ECO:0000256" key="7">
    <source>
        <dbReference type="NCBIfam" id="TIGR00209"/>
    </source>
</evidence>
<evidence type="ECO:0000256" key="3">
    <source>
        <dbReference type="ARBA" id="ARBA00022695"/>
    </source>
</evidence>
<dbReference type="InterPro" id="IPR036265">
    <property type="entry name" value="HIT-like_sf"/>
</dbReference>
<organism evidence="12 13">
    <name type="scientific">Thermotomaculum hydrothermale</name>
    <dbReference type="NCBI Taxonomy" id="981385"/>
    <lineage>
        <taxon>Bacteria</taxon>
        <taxon>Pseudomonadati</taxon>
        <taxon>Acidobacteriota</taxon>
        <taxon>Holophagae</taxon>
        <taxon>Thermotomaculales</taxon>
        <taxon>Thermotomaculaceae</taxon>
        <taxon>Thermotomaculum</taxon>
    </lineage>
</organism>
<keyword evidence="3 12" id="KW-0548">Nucleotidyltransferase</keyword>
<feature type="active site" description="Tele-UMP-histidine intermediate" evidence="8">
    <location>
        <position position="164"/>
    </location>
</feature>
<feature type="binding site" evidence="9">
    <location>
        <position position="43"/>
    </location>
    <ligand>
        <name>Zn(2+)</name>
        <dbReference type="ChEBI" id="CHEBI:29105"/>
    </ligand>
</feature>
<reference evidence="12 13" key="1">
    <citation type="journal article" date="2012" name="Extremophiles">
        <title>Thermotomaculum hydrothermale gen. nov., sp. nov., a novel heterotrophic thermophile within the phylum Acidobacteria from a deep-sea hydrothermal vent chimney in the Southern Okinawa Trough.</title>
        <authorList>
            <person name="Izumi H."/>
            <person name="Nunoura T."/>
            <person name="Miyazaki M."/>
            <person name="Mino S."/>
            <person name="Toki T."/>
            <person name="Takai K."/>
            <person name="Sako Y."/>
            <person name="Sawabe T."/>
            <person name="Nakagawa S."/>
        </authorList>
    </citation>
    <scope>NUCLEOTIDE SEQUENCE [LARGE SCALE GENOMIC DNA]</scope>
    <source>
        <strain evidence="12 13">AC55</strain>
    </source>
</reference>
<feature type="domain" description="Galactose-1-phosphate uridyl transferase C-terminal" evidence="11">
    <location>
        <begin position="184"/>
        <end position="296"/>
    </location>
</feature>
<evidence type="ECO:0000313" key="13">
    <source>
        <dbReference type="Proteomes" id="UP000595564"/>
    </source>
</evidence>
<dbReference type="InterPro" id="IPR001937">
    <property type="entry name" value="GalP_UDPtransf1"/>
</dbReference>
<dbReference type="Pfam" id="PF01087">
    <property type="entry name" value="GalP_UDP_transf"/>
    <property type="match status" value="1"/>
</dbReference>
<evidence type="ECO:0000259" key="11">
    <source>
        <dbReference type="Pfam" id="PF02744"/>
    </source>
</evidence>
<comment type="similarity">
    <text evidence="1">Belongs to the galactose-1-phosphate uridylyltransferase type 1 family.</text>
</comment>
<sequence length="331" mass="38794">MSEYRKDPVLNQWVIIAPEKTISYPAIKEQAIPENLPEFDENCPFCKFNGEDTKILLKYDFRNNGKWDLLVIPAPNPFLRVETELQKEGEGIFDLMSGTGANEIIIESPKHNEFTYKMDLNRVEQIFWAYHDRIVDLKNDKRLEYLLFFKEFGITPENKIIHPHSKMIATTFIPAHIELELLSAEDYFSYKDRCVFCDIVKQERKEGIRVISQNEDFISICPYASRFPFEIWILPQKHISHFEMSSKIMFYHLAEIYLDTFKRLNKVLGNVPYHTVLHTSPVQEESLEFYHWHIEIYPILNCYSAPQSGGGIFVNPVKPEDAAKALREATF</sequence>
<keyword evidence="2 12" id="KW-0808">Transferase</keyword>
<name>A0A7R6PMG5_9BACT</name>
<protein>
    <recommendedName>
        <fullName evidence="7">Galactose-1-phosphate uridylyltransferase</fullName>
        <ecNumber evidence="7">2.7.7.12</ecNumber>
    </recommendedName>
</protein>
<evidence type="ECO:0000313" key="12">
    <source>
        <dbReference type="EMBL" id="BBB31821.1"/>
    </source>
</evidence>
<comment type="cofactor">
    <cofactor evidence="9">
        <name>Zn(2+)</name>
        <dbReference type="ChEBI" id="CHEBI:29105"/>
    </cofactor>
    <text evidence="9">Binds 1 zinc ion per subunit.</text>
</comment>
<keyword evidence="13" id="KW-1185">Reference proteome</keyword>
<keyword evidence="5 9" id="KW-0862">Zinc</keyword>
<dbReference type="InterPro" id="IPR005849">
    <property type="entry name" value="GalP_Utransf_N"/>
</dbReference>
<feature type="domain" description="Galactose-1-phosphate uridyl transferase N-terminal" evidence="10">
    <location>
        <begin position="3"/>
        <end position="174"/>
    </location>
</feature>
<dbReference type="GO" id="GO:0006012">
    <property type="term" value="P:galactose metabolic process"/>
    <property type="evidence" value="ECO:0007669"/>
    <property type="project" value="UniProtKB-UniRule"/>
</dbReference>
<dbReference type="InterPro" id="IPR005850">
    <property type="entry name" value="GalP_Utransf_C"/>
</dbReference>
<dbReference type="PANTHER" id="PTHR42763:SF1">
    <property type="entry name" value="UDP-GLUCOSE--HEXOSE-1-PHOSPHATE URIDYLYLTRANSFERASE"/>
    <property type="match status" value="1"/>
</dbReference>
<evidence type="ECO:0000256" key="9">
    <source>
        <dbReference type="PIRSR" id="PIRSR000808-3"/>
    </source>
</evidence>
<dbReference type="NCBIfam" id="TIGR00209">
    <property type="entry name" value="galT_1"/>
    <property type="match status" value="1"/>
</dbReference>
<dbReference type="GO" id="GO:0008270">
    <property type="term" value="F:zinc ion binding"/>
    <property type="evidence" value="ECO:0007669"/>
    <property type="project" value="InterPro"/>
</dbReference>
<evidence type="ECO:0000256" key="4">
    <source>
        <dbReference type="ARBA" id="ARBA00022723"/>
    </source>
</evidence>